<accession>A0A6A7RVZ9</accession>
<evidence type="ECO:0000313" key="1">
    <source>
        <dbReference type="EMBL" id="MQM31569.1"/>
    </source>
</evidence>
<organism evidence="1 2">
    <name type="scientific">Candidatus Accumulibacter phosphatis</name>
    <dbReference type="NCBI Taxonomy" id="327160"/>
    <lineage>
        <taxon>Bacteria</taxon>
        <taxon>Pseudomonadati</taxon>
        <taxon>Pseudomonadota</taxon>
        <taxon>Betaproteobacteria</taxon>
        <taxon>Candidatus Accumulibacter</taxon>
    </lineage>
</organism>
<protein>
    <submittedName>
        <fullName evidence="1">Uncharacterized protein</fullName>
    </submittedName>
</protein>
<dbReference type="Proteomes" id="UP000342300">
    <property type="component" value="Unassembled WGS sequence"/>
</dbReference>
<sequence length="68" mass="7020">MALFPGHLNSHHPGSIRVSPIITAAVSQCPCDPALADAIHGLAGSHSAPLPLNEGQIAKLKSACRPEF</sequence>
<dbReference type="EMBL" id="PDHS01000337">
    <property type="protein sequence ID" value="MQM31569.1"/>
    <property type="molecule type" value="Genomic_DNA"/>
</dbReference>
<comment type="caution">
    <text evidence="1">The sequence shown here is derived from an EMBL/GenBank/DDBJ whole genome shotgun (WGS) entry which is preliminary data.</text>
</comment>
<dbReference type="AlphaFoldDB" id="A0A6A7RVZ9"/>
<reference evidence="1 2" key="1">
    <citation type="submission" date="2017-09" db="EMBL/GenBank/DDBJ databases">
        <title>Metagenomic Analysis Reveals Denitrifying Candidatus Accumulibacter and Flanking Population as a Source of N2O.</title>
        <authorList>
            <person name="Gao H."/>
            <person name="Mao Y."/>
            <person name="Zhao X."/>
            <person name="Liu W.-T."/>
            <person name="Zhang T."/>
            <person name="Wells G."/>
        </authorList>
    </citation>
    <scope>NUCLEOTIDE SEQUENCE [LARGE SCALE GENOMIC DNA]</scope>
    <source>
        <strain evidence="1">CANDO_2_IC</strain>
    </source>
</reference>
<name>A0A6A7RVZ9_9PROT</name>
<proteinExistence type="predicted"/>
<gene>
    <name evidence="1" type="ORF">CRU78_14015</name>
</gene>
<evidence type="ECO:0000313" key="2">
    <source>
        <dbReference type="Proteomes" id="UP000342300"/>
    </source>
</evidence>